<organism evidence="1 2">
    <name type="scientific">Flavonifractor plautii ATCC 29863</name>
    <dbReference type="NCBI Taxonomy" id="411475"/>
    <lineage>
        <taxon>Bacteria</taxon>
        <taxon>Bacillati</taxon>
        <taxon>Bacillota</taxon>
        <taxon>Clostridia</taxon>
        <taxon>Eubacteriales</taxon>
        <taxon>Oscillospiraceae</taxon>
        <taxon>Flavonifractor</taxon>
    </lineage>
</organism>
<evidence type="ECO:0000313" key="2">
    <source>
        <dbReference type="Proteomes" id="UP000004459"/>
    </source>
</evidence>
<sequence length="48" mass="5415">MGKPVPSLFALSPLHCGYFCGISFFSIRENFPHVDIQFFALYQAVFTA</sequence>
<accession>G9YUI5</accession>
<dbReference type="EMBL" id="AGCK01000258">
    <property type="protein sequence ID" value="EHM42248.1"/>
    <property type="molecule type" value="Genomic_DNA"/>
</dbReference>
<evidence type="ECO:0000313" key="1">
    <source>
        <dbReference type="EMBL" id="EHM42248.1"/>
    </source>
</evidence>
<name>G9YUI5_FLAPL</name>
<reference evidence="1 2" key="1">
    <citation type="submission" date="2011-08" db="EMBL/GenBank/DDBJ databases">
        <authorList>
            <person name="Weinstock G."/>
            <person name="Sodergren E."/>
            <person name="Clifton S."/>
            <person name="Fulton L."/>
            <person name="Fulton B."/>
            <person name="Courtney L."/>
            <person name="Fronick C."/>
            <person name="Harrison M."/>
            <person name="Strong C."/>
            <person name="Farmer C."/>
            <person name="Delahaunty K."/>
            <person name="Markovic C."/>
            <person name="Hall O."/>
            <person name="Minx P."/>
            <person name="Tomlinson C."/>
            <person name="Mitreva M."/>
            <person name="Hou S."/>
            <person name="Chen J."/>
            <person name="Wollam A."/>
            <person name="Pepin K.H."/>
            <person name="Johnson M."/>
            <person name="Bhonagiri V."/>
            <person name="Zhang X."/>
            <person name="Suruliraj S."/>
            <person name="Warren W."/>
            <person name="Chinwalla A."/>
            <person name="Mardis E.R."/>
            <person name="Wilson R.K."/>
        </authorList>
    </citation>
    <scope>NUCLEOTIDE SEQUENCE [LARGE SCALE GENOMIC DNA]</scope>
    <source>
        <strain evidence="1 2">ATCC 29863</strain>
    </source>
</reference>
<dbReference type="AlphaFoldDB" id="G9YUI5"/>
<dbReference type="Proteomes" id="UP000004459">
    <property type="component" value="Unassembled WGS sequence"/>
</dbReference>
<protein>
    <submittedName>
        <fullName evidence="1">Uncharacterized protein</fullName>
    </submittedName>
</protein>
<proteinExistence type="predicted"/>
<dbReference type="HOGENOM" id="CLU_3153089_0_0_9"/>
<comment type="caution">
    <text evidence="1">The sequence shown here is derived from an EMBL/GenBank/DDBJ whole genome shotgun (WGS) entry which is preliminary data.</text>
</comment>
<gene>
    <name evidence="1" type="ORF">HMPREF0372_03199</name>
</gene>